<dbReference type="Gene3D" id="1.20.59.20">
    <property type="match status" value="1"/>
</dbReference>
<dbReference type="Gene3D" id="3.40.50.620">
    <property type="entry name" value="HUPs"/>
    <property type="match status" value="1"/>
</dbReference>
<dbReference type="GO" id="GO:0005737">
    <property type="term" value="C:cytoplasm"/>
    <property type="evidence" value="ECO:0007669"/>
    <property type="project" value="UniProtKB-SubCell"/>
</dbReference>
<dbReference type="EMBL" id="JACCKX010000001">
    <property type="protein sequence ID" value="NZA02630.1"/>
    <property type="molecule type" value="Genomic_DNA"/>
</dbReference>
<dbReference type="SUPFAM" id="SSF82829">
    <property type="entry name" value="MesJ substrate recognition domain-like"/>
    <property type="match status" value="1"/>
</dbReference>
<dbReference type="PANTHER" id="PTHR43033:SF1">
    <property type="entry name" value="TRNA(ILE)-LYSIDINE SYNTHASE-RELATED"/>
    <property type="match status" value="1"/>
</dbReference>
<evidence type="ECO:0000313" key="11">
    <source>
        <dbReference type="Proteomes" id="UP000589716"/>
    </source>
</evidence>
<sequence>MERAMAAFAASAPALPLAVAFSGGADSTALLLACAQRWPGQVHAWHIHHGLQAAADDFERHCVQLCQRLGVPLQVRRVDAQAAAGDSPEDAARRARYKAFDALALTQQARAAIKTVVIAQHADDQAETVLLALSRGAGLAGLAAMPRRWQRGDVVFWRPLLDVPGPLIRDWLRGLGERWVEDPSNTDERFTRNRIRARLLPALEAAFPQFRATFARSAAHAAQAQALLQELAAQDLALVGLPPHIAALQTLSPARQTNLLRHWLAQQGAAASTAQMTELLAQIAACTTRGHRISLKIGAGWLQRQGEVLAWSDSQESPAHRG</sequence>
<evidence type="ECO:0000259" key="9">
    <source>
        <dbReference type="Pfam" id="PF09179"/>
    </source>
</evidence>
<dbReference type="InterPro" id="IPR012795">
    <property type="entry name" value="tRNA_Ile_lys_synt_N"/>
</dbReference>
<feature type="binding site" evidence="7">
    <location>
        <begin position="22"/>
        <end position="27"/>
    </location>
    <ligand>
        <name>ATP</name>
        <dbReference type="ChEBI" id="CHEBI:30616"/>
    </ligand>
</feature>
<organism evidence="10 11">
    <name type="scientific">Ottowia beijingensis</name>
    <dbReference type="NCBI Taxonomy" id="1207057"/>
    <lineage>
        <taxon>Bacteria</taxon>
        <taxon>Pseudomonadati</taxon>
        <taxon>Pseudomonadota</taxon>
        <taxon>Betaproteobacteria</taxon>
        <taxon>Burkholderiales</taxon>
        <taxon>Comamonadaceae</taxon>
        <taxon>Ottowia</taxon>
    </lineage>
</organism>
<evidence type="ECO:0000256" key="3">
    <source>
        <dbReference type="ARBA" id="ARBA00022694"/>
    </source>
</evidence>
<evidence type="ECO:0000259" key="8">
    <source>
        <dbReference type="Pfam" id="PF01171"/>
    </source>
</evidence>
<dbReference type="InterPro" id="IPR014729">
    <property type="entry name" value="Rossmann-like_a/b/a_fold"/>
</dbReference>
<dbReference type="RefSeq" id="WP_180551823.1">
    <property type="nucleotide sequence ID" value="NZ_JACCKX010000001.1"/>
</dbReference>
<keyword evidence="2 7" id="KW-0436">Ligase</keyword>
<comment type="domain">
    <text evidence="7">The N-terminal region contains the highly conserved SGGXDS motif, predicted to be a P-loop motif involved in ATP binding.</text>
</comment>
<dbReference type="GO" id="GO:0005524">
    <property type="term" value="F:ATP binding"/>
    <property type="evidence" value="ECO:0007669"/>
    <property type="project" value="UniProtKB-UniRule"/>
</dbReference>
<feature type="domain" description="tRNA(Ile)-lysidine/2-thiocytidine synthase N-terminal" evidence="8">
    <location>
        <begin position="18"/>
        <end position="197"/>
    </location>
</feature>
<evidence type="ECO:0000256" key="2">
    <source>
        <dbReference type="ARBA" id="ARBA00022598"/>
    </source>
</evidence>
<protein>
    <recommendedName>
        <fullName evidence="7">tRNA(Ile)-lysidine synthase</fullName>
        <ecNumber evidence="7">6.3.4.19</ecNumber>
    </recommendedName>
    <alternativeName>
        <fullName evidence="7">tRNA(Ile)-2-lysyl-cytidine synthase</fullName>
    </alternativeName>
    <alternativeName>
        <fullName evidence="7">tRNA(Ile)-lysidine synthetase</fullName>
    </alternativeName>
</protein>
<feature type="domain" description="tRNA(Ile)-lysidine synthase substrate-binding" evidence="9">
    <location>
        <begin position="245"/>
        <end position="296"/>
    </location>
</feature>
<proteinExistence type="inferred from homology"/>
<dbReference type="InterPro" id="IPR011063">
    <property type="entry name" value="TilS/TtcA_N"/>
</dbReference>
<evidence type="ECO:0000256" key="5">
    <source>
        <dbReference type="ARBA" id="ARBA00022840"/>
    </source>
</evidence>
<comment type="caution">
    <text evidence="10">The sequence shown here is derived from an EMBL/GenBank/DDBJ whole genome shotgun (WGS) entry which is preliminary data.</text>
</comment>
<dbReference type="HAMAP" id="MF_01161">
    <property type="entry name" value="tRNA_Ile_lys_synt"/>
    <property type="match status" value="1"/>
</dbReference>
<dbReference type="EC" id="6.3.4.19" evidence="7"/>
<dbReference type="Pfam" id="PF01171">
    <property type="entry name" value="ATP_bind_3"/>
    <property type="match status" value="1"/>
</dbReference>
<dbReference type="Pfam" id="PF09179">
    <property type="entry name" value="TilS"/>
    <property type="match status" value="1"/>
</dbReference>
<dbReference type="SUPFAM" id="SSF52402">
    <property type="entry name" value="Adenine nucleotide alpha hydrolases-like"/>
    <property type="match status" value="1"/>
</dbReference>
<evidence type="ECO:0000256" key="1">
    <source>
        <dbReference type="ARBA" id="ARBA00022490"/>
    </source>
</evidence>
<keyword evidence="3 7" id="KW-0819">tRNA processing</keyword>
<dbReference type="NCBIfam" id="TIGR02432">
    <property type="entry name" value="lysidine_TilS_N"/>
    <property type="match status" value="1"/>
</dbReference>
<name>A0A853IXU4_9BURK</name>
<accession>A0A853IXU4</accession>
<evidence type="ECO:0000313" key="10">
    <source>
        <dbReference type="EMBL" id="NZA02630.1"/>
    </source>
</evidence>
<comment type="function">
    <text evidence="7">Ligates lysine onto the cytidine present at position 34 of the AUA codon-specific tRNA(Ile) that contains the anticodon CAU, in an ATP-dependent manner. Cytidine is converted to lysidine, thus changing the amino acid specificity of the tRNA from methionine to isoleucine.</text>
</comment>
<comment type="catalytic activity">
    <reaction evidence="6 7">
        <text>cytidine(34) in tRNA(Ile2) + L-lysine + ATP = lysidine(34) in tRNA(Ile2) + AMP + diphosphate + H(+)</text>
        <dbReference type="Rhea" id="RHEA:43744"/>
        <dbReference type="Rhea" id="RHEA-COMP:10625"/>
        <dbReference type="Rhea" id="RHEA-COMP:10670"/>
        <dbReference type="ChEBI" id="CHEBI:15378"/>
        <dbReference type="ChEBI" id="CHEBI:30616"/>
        <dbReference type="ChEBI" id="CHEBI:32551"/>
        <dbReference type="ChEBI" id="CHEBI:33019"/>
        <dbReference type="ChEBI" id="CHEBI:82748"/>
        <dbReference type="ChEBI" id="CHEBI:83665"/>
        <dbReference type="ChEBI" id="CHEBI:456215"/>
        <dbReference type="EC" id="6.3.4.19"/>
    </reaction>
</comment>
<keyword evidence="11" id="KW-1185">Reference proteome</keyword>
<dbReference type="AlphaFoldDB" id="A0A853IXU4"/>
<dbReference type="PANTHER" id="PTHR43033">
    <property type="entry name" value="TRNA(ILE)-LYSIDINE SYNTHASE-RELATED"/>
    <property type="match status" value="1"/>
</dbReference>
<dbReference type="Proteomes" id="UP000589716">
    <property type="component" value="Unassembled WGS sequence"/>
</dbReference>
<keyword evidence="4 7" id="KW-0547">Nucleotide-binding</keyword>
<dbReference type="GO" id="GO:0032267">
    <property type="term" value="F:tRNA(Ile)-lysidine synthase activity"/>
    <property type="evidence" value="ECO:0007669"/>
    <property type="project" value="UniProtKB-EC"/>
</dbReference>
<dbReference type="InterPro" id="IPR015262">
    <property type="entry name" value="tRNA_Ile_lys_synt_subst-bd"/>
</dbReference>
<gene>
    <name evidence="7 10" type="primary">tilS</name>
    <name evidence="10" type="ORF">H0I39_14225</name>
</gene>
<comment type="subcellular location">
    <subcellularLocation>
        <location evidence="7">Cytoplasm</location>
    </subcellularLocation>
</comment>
<evidence type="ECO:0000256" key="7">
    <source>
        <dbReference type="HAMAP-Rule" id="MF_01161"/>
    </source>
</evidence>
<keyword evidence="5 7" id="KW-0067">ATP-binding</keyword>
<reference evidence="10 11" key="1">
    <citation type="submission" date="2020-07" db="EMBL/GenBank/DDBJ databases">
        <authorList>
            <person name="Maaloum M."/>
        </authorList>
    </citation>
    <scope>NUCLEOTIDE SEQUENCE [LARGE SCALE GENOMIC DNA]</scope>
    <source>
        <strain evidence="10 11">GCS-AN-3</strain>
    </source>
</reference>
<keyword evidence="1 7" id="KW-0963">Cytoplasm</keyword>
<dbReference type="InterPro" id="IPR012094">
    <property type="entry name" value="tRNA_Ile_lys_synt"/>
</dbReference>
<evidence type="ECO:0000256" key="6">
    <source>
        <dbReference type="ARBA" id="ARBA00048539"/>
    </source>
</evidence>
<evidence type="ECO:0000256" key="4">
    <source>
        <dbReference type="ARBA" id="ARBA00022741"/>
    </source>
</evidence>
<dbReference type="CDD" id="cd01992">
    <property type="entry name" value="TilS_N"/>
    <property type="match status" value="1"/>
</dbReference>
<dbReference type="GO" id="GO:0006400">
    <property type="term" value="P:tRNA modification"/>
    <property type="evidence" value="ECO:0007669"/>
    <property type="project" value="UniProtKB-UniRule"/>
</dbReference>
<comment type="similarity">
    <text evidence="7">Belongs to the tRNA(Ile)-lysidine synthase family.</text>
</comment>